<evidence type="ECO:0000313" key="1">
    <source>
        <dbReference type="EMBL" id="GIL47846.1"/>
    </source>
</evidence>
<comment type="caution">
    <text evidence="1">The sequence shown here is derived from an EMBL/GenBank/DDBJ whole genome shotgun (WGS) entry which is preliminary data.</text>
</comment>
<dbReference type="EMBL" id="BNCO01000005">
    <property type="protein sequence ID" value="GIL47846.1"/>
    <property type="molecule type" value="Genomic_DNA"/>
</dbReference>
<reference evidence="1" key="1">
    <citation type="journal article" date="2021" name="Proc. Natl. Acad. Sci. U.S.A.">
        <title>Three genomes in the algal genus Volvox reveal the fate of a haploid sex-determining region after a transition to homothallism.</title>
        <authorList>
            <person name="Yamamoto K."/>
            <person name="Hamaji T."/>
            <person name="Kawai-Toyooka H."/>
            <person name="Matsuzaki R."/>
            <person name="Takahashi F."/>
            <person name="Nishimura Y."/>
            <person name="Kawachi M."/>
            <person name="Noguchi H."/>
            <person name="Minakuchi Y."/>
            <person name="Umen J.G."/>
            <person name="Toyoda A."/>
            <person name="Nozaki H."/>
        </authorList>
    </citation>
    <scope>NUCLEOTIDE SEQUENCE</scope>
    <source>
        <strain evidence="1">NIES-3780</strain>
    </source>
</reference>
<proteinExistence type="predicted"/>
<feature type="non-terminal residue" evidence="1">
    <location>
        <position position="162"/>
    </location>
</feature>
<accession>A0A8J4ATY6</accession>
<gene>
    <name evidence="1" type="ORF">Vafri_4495</name>
</gene>
<evidence type="ECO:0000313" key="2">
    <source>
        <dbReference type="Proteomes" id="UP000747399"/>
    </source>
</evidence>
<sequence length="162" mass="17511">HNADADTDSGRFHQPAAALSCGFIQFRFRKPHASNLSSPPCRMHVPTEKGSRYGRPHALSYNLGPARLLNKLRLLLLPHNVQSRVALTHSANIASNCKSTELVVVHAVGVQVPDVNLHAGVVLGRNELVGPRALARDVEVDNLALVVDHFDDLPKTSGGCVH</sequence>
<keyword evidence="2" id="KW-1185">Reference proteome</keyword>
<organism evidence="1 2">
    <name type="scientific">Volvox africanus</name>
    <dbReference type="NCBI Taxonomy" id="51714"/>
    <lineage>
        <taxon>Eukaryota</taxon>
        <taxon>Viridiplantae</taxon>
        <taxon>Chlorophyta</taxon>
        <taxon>core chlorophytes</taxon>
        <taxon>Chlorophyceae</taxon>
        <taxon>CS clade</taxon>
        <taxon>Chlamydomonadales</taxon>
        <taxon>Volvocaceae</taxon>
        <taxon>Volvox</taxon>
    </lineage>
</organism>
<feature type="non-terminal residue" evidence="1">
    <location>
        <position position="1"/>
    </location>
</feature>
<dbReference type="AlphaFoldDB" id="A0A8J4ATY6"/>
<dbReference type="Proteomes" id="UP000747399">
    <property type="component" value="Unassembled WGS sequence"/>
</dbReference>
<protein>
    <submittedName>
        <fullName evidence="1">Uncharacterized protein</fullName>
    </submittedName>
</protein>
<name>A0A8J4ATY6_9CHLO</name>